<proteinExistence type="predicted"/>
<accession>A0AA35Q868</accession>
<evidence type="ECO:0000256" key="1">
    <source>
        <dbReference type="SAM" id="MobiDB-lite"/>
    </source>
</evidence>
<dbReference type="Proteomes" id="UP001160390">
    <property type="component" value="Unassembled WGS sequence"/>
</dbReference>
<evidence type="ECO:0000313" key="2">
    <source>
        <dbReference type="EMBL" id="CAI6095612.1"/>
    </source>
</evidence>
<comment type="caution">
    <text evidence="2">The sequence shown here is derived from an EMBL/GenBank/DDBJ whole genome shotgun (WGS) entry which is preliminary data.</text>
</comment>
<evidence type="ECO:0000313" key="3">
    <source>
        <dbReference type="Proteomes" id="UP001160390"/>
    </source>
</evidence>
<gene>
    <name evidence="2" type="ORF">CCHLO57077_00005223</name>
</gene>
<reference evidence="2" key="1">
    <citation type="submission" date="2023-01" db="EMBL/GenBank/DDBJ databases">
        <authorList>
            <person name="Piombo E."/>
        </authorList>
    </citation>
    <scope>NUCLEOTIDE SEQUENCE</scope>
</reference>
<name>A0AA35Q868_9HYPO</name>
<sequence>MAGPAPSPADAAVLVDEVGVPDLAVEQADGLADLVGHDGGSAGEDRGGVLGLLGRLLDRLADEIGEEEGELGFEEAGRRNEGLALVELEIAPIAEVRPRELCSSVQTISFCRSFQTLARYRFLQFLSPYEMLVIVHKVVPTLAEGPAVNTTVFTSTRRVLHSDGPGQRFWCELALDALAVAPRRLNGCPLDFALGIERRTGGGLRIMADGGCSEGAPVLAEEAHDRTLHHDIRSQGRAEPPGRRDNMAHIGLVSAGLAETGSGQCRRGNGFVSVPGSRPKMFAR</sequence>
<organism evidence="2 3">
    <name type="scientific">Clonostachys chloroleuca</name>
    <dbReference type="NCBI Taxonomy" id="1926264"/>
    <lineage>
        <taxon>Eukaryota</taxon>
        <taxon>Fungi</taxon>
        <taxon>Dikarya</taxon>
        <taxon>Ascomycota</taxon>
        <taxon>Pezizomycotina</taxon>
        <taxon>Sordariomycetes</taxon>
        <taxon>Hypocreomycetidae</taxon>
        <taxon>Hypocreales</taxon>
        <taxon>Bionectriaceae</taxon>
        <taxon>Clonostachys</taxon>
    </lineage>
</organism>
<protein>
    <submittedName>
        <fullName evidence="2">Uncharacterized protein</fullName>
    </submittedName>
</protein>
<feature type="region of interest" description="Disordered" evidence="1">
    <location>
        <begin position="227"/>
        <end position="246"/>
    </location>
</feature>
<dbReference type="EMBL" id="CABFNP030001266">
    <property type="protein sequence ID" value="CAI6095612.1"/>
    <property type="molecule type" value="Genomic_DNA"/>
</dbReference>
<dbReference type="AlphaFoldDB" id="A0AA35Q868"/>
<keyword evidence="3" id="KW-1185">Reference proteome</keyword>